<gene>
    <name evidence="1" type="ordered locus">Cyan7822_3016</name>
</gene>
<keyword evidence="2" id="KW-1185">Reference proteome</keyword>
<reference evidence="2" key="1">
    <citation type="journal article" date="2011" name="MBio">
        <title>Novel metabolic attributes of the genus Cyanothece, comprising a group of unicellular nitrogen-fixing Cyanobacteria.</title>
        <authorList>
            <person name="Bandyopadhyay A."/>
            <person name="Elvitigala T."/>
            <person name="Welsh E."/>
            <person name="Stockel J."/>
            <person name="Liberton M."/>
            <person name="Min H."/>
            <person name="Sherman L.A."/>
            <person name="Pakrasi H.B."/>
        </authorList>
    </citation>
    <scope>NUCLEOTIDE SEQUENCE [LARGE SCALE GENOMIC DNA]</scope>
    <source>
        <strain evidence="2">PCC 7822</strain>
    </source>
</reference>
<name>E0U8V7_GLOV7</name>
<accession>E0U8V7</accession>
<organism evidence="1 2">
    <name type="scientific">Gloeothece verrucosa (strain PCC 7822)</name>
    <name type="common">Cyanothece sp. (strain PCC 7822)</name>
    <dbReference type="NCBI Taxonomy" id="497965"/>
    <lineage>
        <taxon>Bacteria</taxon>
        <taxon>Bacillati</taxon>
        <taxon>Cyanobacteriota</taxon>
        <taxon>Cyanophyceae</taxon>
        <taxon>Oscillatoriophycideae</taxon>
        <taxon>Chroococcales</taxon>
        <taxon>Aphanothecaceae</taxon>
        <taxon>Gloeothece</taxon>
        <taxon>Gloeothece verrucosa</taxon>
    </lineage>
</organism>
<protein>
    <submittedName>
        <fullName evidence="1">Uncharacterized protein</fullName>
    </submittedName>
</protein>
<evidence type="ECO:0000313" key="2">
    <source>
        <dbReference type="Proteomes" id="UP000008206"/>
    </source>
</evidence>
<dbReference type="RefSeq" id="WP_013323064.1">
    <property type="nucleotide sequence ID" value="NC_014501.1"/>
</dbReference>
<evidence type="ECO:0000313" key="1">
    <source>
        <dbReference type="EMBL" id="ADN14971.1"/>
    </source>
</evidence>
<dbReference type="Proteomes" id="UP000008206">
    <property type="component" value="Chromosome"/>
</dbReference>
<dbReference type="HOGENOM" id="CLU_2583864_0_0_3"/>
<dbReference type="EMBL" id="CP002198">
    <property type="protein sequence ID" value="ADN14971.1"/>
    <property type="molecule type" value="Genomic_DNA"/>
</dbReference>
<dbReference type="AlphaFoldDB" id="E0U8V7"/>
<proteinExistence type="predicted"/>
<dbReference type="KEGG" id="cyj:Cyan7822_3016"/>
<sequence>MSLYFTAINNQDKLITKIFQKLEEENNIYIDKFVDTNGNIYYEVLDQEEVYFIDLVKHLEKMVEHFYQMPVLKIKASLKK</sequence>